<dbReference type="EMBL" id="JAZDWU010000006">
    <property type="protein sequence ID" value="KAK9999518.1"/>
    <property type="molecule type" value="Genomic_DNA"/>
</dbReference>
<feature type="region of interest" description="Disordered" evidence="2">
    <location>
        <begin position="1"/>
        <end position="48"/>
    </location>
</feature>
<proteinExistence type="predicted"/>
<evidence type="ECO:0000256" key="2">
    <source>
        <dbReference type="SAM" id="MobiDB-lite"/>
    </source>
</evidence>
<evidence type="ECO:0000313" key="3">
    <source>
        <dbReference type="EMBL" id="KAK9999518.1"/>
    </source>
</evidence>
<keyword evidence="1" id="KW-0175">Coiled coil</keyword>
<reference evidence="3 4" key="1">
    <citation type="submission" date="2024-01" db="EMBL/GenBank/DDBJ databases">
        <title>A telomere-to-telomere, gap-free genome of sweet tea (Lithocarpus litseifolius).</title>
        <authorList>
            <person name="Zhou J."/>
        </authorList>
    </citation>
    <scope>NUCLEOTIDE SEQUENCE [LARGE SCALE GENOMIC DNA]</scope>
    <source>
        <strain evidence="3">Zhou-2022a</strain>
        <tissue evidence="3">Leaf</tissue>
    </source>
</reference>
<dbReference type="Proteomes" id="UP001459277">
    <property type="component" value="Unassembled WGS sequence"/>
</dbReference>
<evidence type="ECO:0000256" key="1">
    <source>
        <dbReference type="SAM" id="Coils"/>
    </source>
</evidence>
<protein>
    <submittedName>
        <fullName evidence="3">Uncharacterized protein</fullName>
    </submittedName>
</protein>
<feature type="region of interest" description="Disordered" evidence="2">
    <location>
        <begin position="297"/>
        <end position="345"/>
    </location>
</feature>
<feature type="compositionally biased region" description="Basic and acidic residues" evidence="2">
    <location>
        <begin position="177"/>
        <end position="187"/>
    </location>
</feature>
<sequence length="345" mass="38302">MSGDRETTSEQSSSVHEGTGYNKVYSSEREPSAHSPVDEEEDYDRDASRKKTLRLVSDMPNSNRNWKGRYFFVQGTNCVCRLEEWMTMSHGFDNTWGIVKDSGLVPDLITLDTLHAYCGGPVSTLVARRLNTYSHRQMEATRQKALVKASVAARKQKEKEMASTSSPKVIGKGSSKRKNEGKDDRPLKKGPVIPEQYKGTLCTLNKEVVALIEKLKEEARLQEKAQEAKANLETKLTTLCEQVRSVYPNLDLSKVTMDNPLSTTPANGDIASEETNDFTHTEQGSKDDSVVLAQPSQGRPVTPLILFAENPPLKDARNPSTQDAQNPTTKDDENPTAQDTQILLA</sequence>
<organism evidence="3 4">
    <name type="scientific">Lithocarpus litseifolius</name>
    <dbReference type="NCBI Taxonomy" id="425828"/>
    <lineage>
        <taxon>Eukaryota</taxon>
        <taxon>Viridiplantae</taxon>
        <taxon>Streptophyta</taxon>
        <taxon>Embryophyta</taxon>
        <taxon>Tracheophyta</taxon>
        <taxon>Spermatophyta</taxon>
        <taxon>Magnoliopsida</taxon>
        <taxon>eudicotyledons</taxon>
        <taxon>Gunneridae</taxon>
        <taxon>Pentapetalae</taxon>
        <taxon>rosids</taxon>
        <taxon>fabids</taxon>
        <taxon>Fagales</taxon>
        <taxon>Fagaceae</taxon>
        <taxon>Lithocarpus</taxon>
    </lineage>
</organism>
<dbReference type="AlphaFoldDB" id="A0AAW2CNB0"/>
<feature type="coiled-coil region" evidence="1">
    <location>
        <begin position="205"/>
        <end position="242"/>
    </location>
</feature>
<feature type="compositionally biased region" description="Polar residues" evidence="2">
    <location>
        <begin position="318"/>
        <end position="328"/>
    </location>
</feature>
<gene>
    <name evidence="3" type="ORF">SO802_019121</name>
</gene>
<name>A0AAW2CNB0_9ROSI</name>
<feature type="region of interest" description="Disordered" evidence="2">
    <location>
        <begin position="150"/>
        <end position="192"/>
    </location>
</feature>
<feature type="compositionally biased region" description="Polar residues" evidence="2">
    <location>
        <begin position="335"/>
        <end position="345"/>
    </location>
</feature>
<evidence type="ECO:0000313" key="4">
    <source>
        <dbReference type="Proteomes" id="UP001459277"/>
    </source>
</evidence>
<keyword evidence="4" id="KW-1185">Reference proteome</keyword>
<comment type="caution">
    <text evidence="3">The sequence shown here is derived from an EMBL/GenBank/DDBJ whole genome shotgun (WGS) entry which is preliminary data.</text>
</comment>
<accession>A0AAW2CNB0</accession>